<evidence type="ECO:0000313" key="1">
    <source>
        <dbReference type="EMBL" id="EHO53853.1"/>
    </source>
</evidence>
<organism evidence="1 2">
    <name type="scientific">Lentilactobacillus kisonensis F0435</name>
    <dbReference type="NCBI Taxonomy" id="797516"/>
    <lineage>
        <taxon>Bacteria</taxon>
        <taxon>Bacillati</taxon>
        <taxon>Bacillota</taxon>
        <taxon>Bacilli</taxon>
        <taxon>Lactobacillales</taxon>
        <taxon>Lactobacillaceae</taxon>
        <taxon>Lentilactobacillus</taxon>
    </lineage>
</organism>
<feature type="non-terminal residue" evidence="1">
    <location>
        <position position="1"/>
    </location>
</feature>
<evidence type="ECO:0000313" key="2">
    <source>
        <dbReference type="Proteomes" id="UP000005025"/>
    </source>
</evidence>
<gene>
    <name evidence="1" type="ORF">HMPREF9104_00391</name>
</gene>
<reference evidence="1 2" key="1">
    <citation type="submission" date="2011-09" db="EMBL/GenBank/DDBJ databases">
        <authorList>
            <person name="Weinstock G."/>
            <person name="Sodergren E."/>
            <person name="Clifton S."/>
            <person name="Fulton L."/>
            <person name="Fulton B."/>
            <person name="Courtney L."/>
            <person name="Fronick C."/>
            <person name="Harrison M."/>
            <person name="Strong C."/>
            <person name="Farmer C."/>
            <person name="Delahaunty K."/>
            <person name="Markovic C."/>
            <person name="Hall O."/>
            <person name="Minx P."/>
            <person name="Tomlinson C."/>
            <person name="Mitreva M."/>
            <person name="Hou S."/>
            <person name="Chen J."/>
            <person name="Wollam A."/>
            <person name="Pepin K.H."/>
            <person name="Johnson M."/>
            <person name="Bhonagiri V."/>
            <person name="Zhang X."/>
            <person name="Suruliraj S."/>
            <person name="Warren W."/>
            <person name="Chinwalla A."/>
            <person name="Mardis E.R."/>
            <person name="Wilson R.K."/>
        </authorList>
    </citation>
    <scope>NUCLEOTIDE SEQUENCE [LARGE SCALE GENOMIC DNA]</scope>
    <source>
        <strain evidence="1 2">F0435</strain>
    </source>
</reference>
<dbReference type="AlphaFoldDB" id="H1LCS7"/>
<accession>H1LCS7</accession>
<dbReference type="HOGENOM" id="CLU_2909403_0_0_9"/>
<proteinExistence type="predicted"/>
<protein>
    <submittedName>
        <fullName evidence="1">Uncharacterized protein</fullName>
    </submittedName>
</protein>
<comment type="caution">
    <text evidence="1">The sequence shown here is derived from an EMBL/GenBank/DDBJ whole genome shotgun (WGS) entry which is preliminary data.</text>
</comment>
<name>H1LCS7_9LACO</name>
<sequence>NIALQNSNPKHEEKQLCHIHHNEITLKKLIIYDILIETINYGHSILNYLVEPSDNRLQYVF</sequence>
<dbReference type="EMBL" id="AGRJ01000036">
    <property type="protein sequence ID" value="EHO53853.1"/>
    <property type="molecule type" value="Genomic_DNA"/>
</dbReference>
<dbReference type="Proteomes" id="UP000005025">
    <property type="component" value="Unassembled WGS sequence"/>
</dbReference>